<dbReference type="Pfam" id="PF13649">
    <property type="entry name" value="Methyltransf_25"/>
    <property type="match status" value="1"/>
</dbReference>
<comment type="caution">
    <text evidence="2">The sequence shown here is derived from an EMBL/GenBank/DDBJ whole genome shotgun (WGS) entry which is preliminary data.</text>
</comment>
<reference evidence="2 3" key="1">
    <citation type="journal article" date="2019" name="Int. J. Syst. Evol. Microbiol.">
        <title>The Global Catalogue of Microorganisms (GCM) 10K type strain sequencing project: providing services to taxonomists for standard genome sequencing and annotation.</title>
        <authorList>
            <consortium name="The Broad Institute Genomics Platform"/>
            <consortium name="The Broad Institute Genome Sequencing Center for Infectious Disease"/>
            <person name="Wu L."/>
            <person name="Ma J."/>
        </authorList>
    </citation>
    <scope>NUCLEOTIDE SEQUENCE [LARGE SCALE GENOMIC DNA]</scope>
    <source>
        <strain evidence="2 3">JCM 17504</strain>
    </source>
</reference>
<feature type="domain" description="Methyltransferase" evidence="1">
    <location>
        <begin position="44"/>
        <end position="126"/>
    </location>
</feature>
<dbReference type="InterPro" id="IPR041698">
    <property type="entry name" value="Methyltransf_25"/>
</dbReference>
<dbReference type="Proteomes" id="UP001501729">
    <property type="component" value="Unassembled WGS sequence"/>
</dbReference>
<accession>A0AAV3UBY2</accession>
<gene>
    <name evidence="2" type="ORF">GCM10025751_04950</name>
</gene>
<dbReference type="AlphaFoldDB" id="A0AAV3UBY2"/>
<dbReference type="RefSeq" id="WP_227775295.1">
    <property type="nucleotide sequence ID" value="NZ_BAABKX010000001.1"/>
</dbReference>
<dbReference type="GeneID" id="68615182"/>
<organism evidence="2 3">
    <name type="scientific">Haladaptatus pallidirubidus</name>
    <dbReference type="NCBI Taxonomy" id="1008152"/>
    <lineage>
        <taxon>Archaea</taxon>
        <taxon>Methanobacteriati</taxon>
        <taxon>Methanobacteriota</taxon>
        <taxon>Stenosarchaea group</taxon>
        <taxon>Halobacteria</taxon>
        <taxon>Halobacteriales</taxon>
        <taxon>Haladaptataceae</taxon>
        <taxon>Haladaptatus</taxon>
    </lineage>
</organism>
<evidence type="ECO:0000259" key="1">
    <source>
        <dbReference type="Pfam" id="PF13649"/>
    </source>
</evidence>
<protein>
    <recommendedName>
        <fullName evidence="1">Methyltransferase domain-containing protein</fullName>
    </recommendedName>
</protein>
<dbReference type="InterPro" id="IPR029063">
    <property type="entry name" value="SAM-dependent_MTases_sf"/>
</dbReference>
<dbReference type="SUPFAM" id="SSF53335">
    <property type="entry name" value="S-adenosyl-L-methionine-dependent methyltransferases"/>
    <property type="match status" value="1"/>
</dbReference>
<evidence type="ECO:0000313" key="3">
    <source>
        <dbReference type="Proteomes" id="UP001501729"/>
    </source>
</evidence>
<sequence>MAGLYAHPDYYEIAFDFRDVAAEVDFFETCIDRFGDGATDADSVLEVACGPSPHLLEFDARGYDFTGLDESSEMISYSIEKARENDIEATFLRRNVADFYLPERVDFAFCALGSLYLDSNDALRSHLESVGDSLTGGSIYCIDGSIDFPGGTSSEHEWETTRGDTTVEFRIDQQPTNAAEQLVRQTVTTKVTDGDETHRFREEDEIKTFAPQEFRMVVEDSDFEHVGWFDSFDLSKPVSKCEPGTLHRPTTILRKQ</sequence>
<dbReference type="Gene3D" id="2.20.25.110">
    <property type="entry name" value="S-adenosyl-L-methionine-dependent methyltransferases"/>
    <property type="match status" value="1"/>
</dbReference>
<keyword evidence="3" id="KW-1185">Reference proteome</keyword>
<proteinExistence type="predicted"/>
<evidence type="ECO:0000313" key="2">
    <source>
        <dbReference type="EMBL" id="GAA5042050.1"/>
    </source>
</evidence>
<dbReference type="Gene3D" id="3.40.50.150">
    <property type="entry name" value="Vaccinia Virus protein VP39"/>
    <property type="match status" value="1"/>
</dbReference>
<dbReference type="EMBL" id="BAABKX010000001">
    <property type="protein sequence ID" value="GAA5042050.1"/>
    <property type="molecule type" value="Genomic_DNA"/>
</dbReference>
<name>A0AAV3UBY2_9EURY</name>